<evidence type="ECO:0000256" key="1">
    <source>
        <dbReference type="SAM" id="Phobius"/>
    </source>
</evidence>
<reference evidence="2" key="1">
    <citation type="submission" date="2018-05" db="EMBL/GenBank/DDBJ databases">
        <authorList>
            <person name="Lanie J.A."/>
            <person name="Ng W.-L."/>
            <person name="Kazmierczak K.M."/>
            <person name="Andrzejewski T.M."/>
            <person name="Davidsen T.M."/>
            <person name="Wayne K.J."/>
            <person name="Tettelin H."/>
            <person name="Glass J.I."/>
            <person name="Rusch D."/>
            <person name="Podicherti R."/>
            <person name="Tsui H.-C.T."/>
            <person name="Winkler M.E."/>
        </authorList>
    </citation>
    <scope>NUCLEOTIDE SEQUENCE</scope>
</reference>
<dbReference type="SUPFAM" id="SSF51004">
    <property type="entry name" value="C-terminal (heme d1) domain of cytochrome cd1-nitrite reductase"/>
    <property type="match status" value="1"/>
</dbReference>
<evidence type="ECO:0000313" key="2">
    <source>
        <dbReference type="EMBL" id="SVD32072.1"/>
    </source>
</evidence>
<dbReference type="Gene3D" id="2.130.10.10">
    <property type="entry name" value="YVTN repeat-like/Quinoprotein amine dehydrogenase"/>
    <property type="match status" value="1"/>
</dbReference>
<feature type="non-terminal residue" evidence="2">
    <location>
        <position position="285"/>
    </location>
</feature>
<dbReference type="InterPro" id="IPR051200">
    <property type="entry name" value="Host-pathogen_enzymatic-act"/>
</dbReference>
<dbReference type="InterPro" id="IPR011048">
    <property type="entry name" value="Haem_d1_sf"/>
</dbReference>
<keyword evidence="1" id="KW-0812">Transmembrane</keyword>
<keyword evidence="1" id="KW-1133">Transmembrane helix</keyword>
<keyword evidence="1" id="KW-0472">Membrane</keyword>
<gene>
    <name evidence="2" type="ORF">METZ01_LOCUS384926</name>
</gene>
<evidence type="ECO:0008006" key="3">
    <source>
        <dbReference type="Google" id="ProtNLM"/>
    </source>
</evidence>
<dbReference type="PANTHER" id="PTHR47197:SF3">
    <property type="entry name" value="DIHYDRO-HEME D1 DEHYDROGENASE"/>
    <property type="match status" value="1"/>
</dbReference>
<organism evidence="2">
    <name type="scientific">marine metagenome</name>
    <dbReference type="NCBI Taxonomy" id="408172"/>
    <lineage>
        <taxon>unclassified sequences</taxon>
        <taxon>metagenomes</taxon>
        <taxon>ecological metagenomes</taxon>
    </lineage>
</organism>
<dbReference type="EMBL" id="UINC01143257">
    <property type="protein sequence ID" value="SVD32072.1"/>
    <property type="molecule type" value="Genomic_DNA"/>
</dbReference>
<sequence length="285" mass="30940">MDQNSSRVGAGFLVGRDRSGWGGSLFWTLVGTCVVALLWGSLTVLAEAPDPPTRSYYVYVTAESDDEVAIVRYGPEGMEVVKTLTVGSFPAEIEGPHGVSVDPDGRHWYVSIAHGFPYGSVHKYETETDAWVGNVGLGLFPATLDVSPSTGLLYAVNFNLHGPLEPSSISVVEVDTMTEVARVETGVRPHGGRLSPDGAFFYSVNMMDFNLVEFDAFGFNITRRLSLGEGVMPTWVTRPTQDGRVYVTGNNVSKIFEVDLAAWRVQRVFETGAGPYNLDLTTDGT</sequence>
<dbReference type="InterPro" id="IPR015943">
    <property type="entry name" value="WD40/YVTN_repeat-like_dom_sf"/>
</dbReference>
<feature type="transmembrane region" description="Helical" evidence="1">
    <location>
        <begin position="25"/>
        <end position="46"/>
    </location>
</feature>
<dbReference type="AlphaFoldDB" id="A0A382UDA2"/>
<protein>
    <recommendedName>
        <fullName evidence="3">YncE family protein</fullName>
    </recommendedName>
</protein>
<accession>A0A382UDA2</accession>
<name>A0A382UDA2_9ZZZZ</name>
<proteinExistence type="predicted"/>
<dbReference type="PANTHER" id="PTHR47197">
    <property type="entry name" value="PROTEIN NIRF"/>
    <property type="match status" value="1"/>
</dbReference>